<gene>
    <name evidence="4" type="primary">AIM11</name>
    <name evidence="6" type="ORF">PDIGIT_LOCUS8677</name>
</gene>
<keyword evidence="7" id="KW-1185">Reference proteome</keyword>
<keyword evidence="2" id="KW-1133">Transmembrane helix</keyword>
<evidence type="ECO:0000256" key="4">
    <source>
        <dbReference type="RuleBase" id="RU367098"/>
    </source>
</evidence>
<feature type="compositionally biased region" description="Low complexity" evidence="5">
    <location>
        <begin position="150"/>
        <end position="160"/>
    </location>
</feature>
<protein>
    <recommendedName>
        <fullName evidence="4">Altered inheritance of mitochondria protein 11</fullName>
    </recommendedName>
</protein>
<dbReference type="AlphaFoldDB" id="A0A9W4UJW5"/>
<comment type="similarity">
    <text evidence="4">Belongs to the AIM11 family.</text>
</comment>
<dbReference type="PANTHER" id="PTHR39136:SF1">
    <property type="entry name" value="ALTERED INHERITANCE OF MITOCHONDRIA PROTEIN 11"/>
    <property type="match status" value="1"/>
</dbReference>
<evidence type="ECO:0000256" key="1">
    <source>
        <dbReference type="ARBA" id="ARBA00022692"/>
    </source>
</evidence>
<dbReference type="InterPro" id="IPR038814">
    <property type="entry name" value="AIM11"/>
</dbReference>
<evidence type="ECO:0000313" key="7">
    <source>
        <dbReference type="Proteomes" id="UP001152607"/>
    </source>
</evidence>
<evidence type="ECO:0000256" key="5">
    <source>
        <dbReference type="SAM" id="MobiDB-lite"/>
    </source>
</evidence>
<evidence type="ECO:0000256" key="2">
    <source>
        <dbReference type="ARBA" id="ARBA00022989"/>
    </source>
</evidence>
<accession>A0A9W4UJW5</accession>
<feature type="region of interest" description="Disordered" evidence="5">
    <location>
        <begin position="150"/>
        <end position="181"/>
    </location>
</feature>
<reference evidence="6" key="1">
    <citation type="submission" date="2023-01" db="EMBL/GenBank/DDBJ databases">
        <authorList>
            <person name="Van Ghelder C."/>
            <person name="Rancurel C."/>
        </authorList>
    </citation>
    <scope>NUCLEOTIDE SEQUENCE</scope>
    <source>
        <strain evidence="6">CNCM I-4278</strain>
    </source>
</reference>
<evidence type="ECO:0000313" key="6">
    <source>
        <dbReference type="EMBL" id="CAI6335593.1"/>
    </source>
</evidence>
<proteinExistence type="inferred from homology"/>
<dbReference type="OrthoDB" id="3558022at2759"/>
<dbReference type="GO" id="GO:0016020">
    <property type="term" value="C:membrane"/>
    <property type="evidence" value="ECO:0007669"/>
    <property type="project" value="UniProtKB-SubCell"/>
</dbReference>
<organism evidence="6 7">
    <name type="scientific">Periconia digitata</name>
    <dbReference type="NCBI Taxonomy" id="1303443"/>
    <lineage>
        <taxon>Eukaryota</taxon>
        <taxon>Fungi</taxon>
        <taxon>Dikarya</taxon>
        <taxon>Ascomycota</taxon>
        <taxon>Pezizomycotina</taxon>
        <taxon>Dothideomycetes</taxon>
        <taxon>Pleosporomycetidae</taxon>
        <taxon>Pleosporales</taxon>
        <taxon>Massarineae</taxon>
        <taxon>Periconiaceae</taxon>
        <taxon>Periconia</taxon>
    </lineage>
</organism>
<comment type="caution">
    <text evidence="6">The sequence shown here is derived from an EMBL/GenBank/DDBJ whole genome shotgun (WGS) entry which is preliminary data.</text>
</comment>
<evidence type="ECO:0000256" key="3">
    <source>
        <dbReference type="ARBA" id="ARBA00023136"/>
    </source>
</evidence>
<dbReference type="PANTHER" id="PTHR39136">
    <property type="entry name" value="ALTERED INHERITANCE OF MITOCHONDRIA PROTEIN 11"/>
    <property type="match status" value="1"/>
</dbReference>
<keyword evidence="3" id="KW-0472">Membrane</keyword>
<dbReference type="GO" id="GO:0005739">
    <property type="term" value="C:mitochondrion"/>
    <property type="evidence" value="ECO:0007669"/>
    <property type="project" value="TreeGrafter"/>
</dbReference>
<sequence length="323" mass="35178">MLLYSLTLVRPWPSNVGLNIALHCPLSVLGTLRRSAITSAILSDRIPNLRLVIHSFNFFSQNCSQTHALASRPSHPALKLQSLRVNRAFGASGRYFLHPKTSKPSVAQRSHITTHHPNHIGLEPTHNQSTDARNTSKPLQTLISSLTMTTPTRPQATQPQSQPPSSPPSSPPTVYEPTPWTSPRSLRQLSIFCLGATAFLASTALTRRSIHRRSLRLKPQHFSPNTNPHEHFSPLQDAIQALNLATLNCVSVGIMGLGGTLWAFDVSGLSEAREALRKRLDLDTVYGGQAGPEGILELLKASQEGVVKGDGGNEEKEQQGGKT</sequence>
<name>A0A9W4UJW5_9PLEO</name>
<dbReference type="EMBL" id="CAOQHR010000006">
    <property type="protein sequence ID" value="CAI6335593.1"/>
    <property type="molecule type" value="Genomic_DNA"/>
</dbReference>
<comment type="subcellular location">
    <subcellularLocation>
        <location evidence="4">Membrane</location>
        <topology evidence="4">Multi-pass membrane protein</topology>
    </subcellularLocation>
</comment>
<feature type="compositionally biased region" description="Pro residues" evidence="5">
    <location>
        <begin position="161"/>
        <end position="171"/>
    </location>
</feature>
<dbReference type="Proteomes" id="UP001152607">
    <property type="component" value="Unassembled WGS sequence"/>
</dbReference>
<keyword evidence="1" id="KW-0812">Transmembrane</keyword>